<proteinExistence type="inferred from homology"/>
<evidence type="ECO:0000259" key="2">
    <source>
        <dbReference type="PROSITE" id="PS51767"/>
    </source>
</evidence>
<organism evidence="3 4">
    <name type="scientific">Gigaspora margarita</name>
    <dbReference type="NCBI Taxonomy" id="4874"/>
    <lineage>
        <taxon>Eukaryota</taxon>
        <taxon>Fungi</taxon>
        <taxon>Fungi incertae sedis</taxon>
        <taxon>Mucoromycota</taxon>
        <taxon>Glomeromycotina</taxon>
        <taxon>Glomeromycetes</taxon>
        <taxon>Diversisporales</taxon>
        <taxon>Gigasporaceae</taxon>
        <taxon>Gigaspora</taxon>
    </lineage>
</organism>
<dbReference type="InterPro" id="IPR021109">
    <property type="entry name" value="Peptidase_aspartic_dom_sf"/>
</dbReference>
<name>A0ABN7VV70_GIGMA</name>
<evidence type="ECO:0000256" key="1">
    <source>
        <dbReference type="ARBA" id="ARBA00007447"/>
    </source>
</evidence>
<dbReference type="PROSITE" id="PS51767">
    <property type="entry name" value="PEPTIDASE_A1"/>
    <property type="match status" value="2"/>
</dbReference>
<dbReference type="Pfam" id="PF00026">
    <property type="entry name" value="Asp"/>
    <property type="match status" value="3"/>
</dbReference>
<reference evidence="3 4" key="1">
    <citation type="submission" date="2021-06" db="EMBL/GenBank/DDBJ databases">
        <authorList>
            <person name="Kallberg Y."/>
            <person name="Tangrot J."/>
            <person name="Rosling A."/>
        </authorList>
    </citation>
    <scope>NUCLEOTIDE SEQUENCE [LARGE SCALE GENOMIC DNA]</scope>
    <source>
        <strain evidence="3 4">120-4 pot B 10/14</strain>
    </source>
</reference>
<feature type="non-terminal residue" evidence="3">
    <location>
        <position position="1"/>
    </location>
</feature>
<accession>A0ABN7VV70</accession>
<dbReference type="InterPro" id="IPR033121">
    <property type="entry name" value="PEPTIDASE_A1"/>
</dbReference>
<dbReference type="InterPro" id="IPR001461">
    <property type="entry name" value="Aspartic_peptidase_A1"/>
</dbReference>
<comment type="similarity">
    <text evidence="1">Belongs to the peptidase A1 family.</text>
</comment>
<dbReference type="Proteomes" id="UP000789901">
    <property type="component" value="Unassembled WGS sequence"/>
</dbReference>
<dbReference type="Gene3D" id="2.40.70.10">
    <property type="entry name" value="Acid Proteases"/>
    <property type="match status" value="4"/>
</dbReference>
<comment type="caution">
    <text evidence="3">The sequence shown here is derived from an EMBL/GenBank/DDBJ whole genome shotgun (WGS) entry which is preliminary data.</text>
</comment>
<protein>
    <submittedName>
        <fullName evidence="3">13501_t:CDS:1</fullName>
    </submittedName>
</protein>
<dbReference type="SUPFAM" id="SSF50630">
    <property type="entry name" value="Acid proteases"/>
    <property type="match status" value="3"/>
</dbReference>
<sequence length="1054" mass="115045">KYIINNRDIVNKQDLFKEYSPNIHNIDRDVPNEVTPSPPTQTFLPPQILSIDTIKTNDTNDPSSFSLIKVEIGSNQSISLNLIPDISSNDIGLCSQLCYYGEVGDCDNRINYFDSRNSTTFEGTFKTKIINYLDNSSASALSGFDYITLDKYTLKNKPLFSLFDEIIGILNNQSAVEGVMGLGFGSQIWNQLASDGYLQVIGIALPNFICSIGSIAFGGIDPRYISNDPPNPPKIHNIPTLNGTDYPTIEVKTIWVNNTQLNFPVINAIISTSYNKVSLGSFSTEFFTKLGANKTSDGNWIVPNPVDITLDVTTDSGPIIGISITSFLTCNSMIKGQCISIFDDKSAPLNNTIIIGESFVKNFYITANNPNNASRNIGIAERSEEFCPIPGPTGMPPVQPQTTVLPKPIPTYPPPQILALNTLSQSNQSQSLEYLFQIQIGSNSSQMLNIMPDTCVNDIGMCSELCYQSTTGSCNNRRHIFDSKNSSSFSPNDTKGSINYLDGSFANGSFGNDFIILDNFGFATKFSFLLFSQINGALQAESNVEGVMGLGLSSQIWDQLANKGYDQAIGIAFPNYPCPVGSIAFGGIDPRFSKNPNETFSIPTLNDSTYPIIQTIGIWVNNTLLDFPVINAIISTNYNKVSLGNYSTEFFKALGANKTNDGNWVVPNPVDISFDLITDYGLLIGATITSNLSCIMIQGQCISIFDDSPGPSNSTNSIILAKHNIEIAERNSFCPIPTPTGTSPVQPQTSILPKPIQTFPPPQILDLNRFKTDSQSSEFLFQVQIGSNASLNIMPDTCVNDIGICSELCYQSTTGSCNNRQHIFDSKNSSSFSQNGTKGSINYLDGSFANGIFGNDFIILDNFGFANKFSFLLFSQINGALQAESAVEASKGYDQAIGFALPNSVCDFGSIAFGGIDSRFSNNSNNVFNIPTLNDSTYPKIEIVTIWVNRTLLNFPVINAILSTNYNKVSLGNYSTEFFKTLGATKVKEGWVVPNPVDISFDLLTNSGQIIQTTIPSNLTCIMIQKQCISVFDDSFVPSNSILLGIPFIQVKFY</sequence>
<gene>
    <name evidence="3" type="ORF">GMARGA_LOCUS23249</name>
</gene>
<keyword evidence="4" id="KW-1185">Reference proteome</keyword>
<dbReference type="PANTHER" id="PTHR47966:SF51">
    <property type="entry name" value="BETA-SITE APP-CLEAVING ENZYME, ISOFORM A-RELATED"/>
    <property type="match status" value="1"/>
</dbReference>
<evidence type="ECO:0000313" key="3">
    <source>
        <dbReference type="EMBL" id="CAG8801716.1"/>
    </source>
</evidence>
<feature type="domain" description="Peptidase A1" evidence="2">
    <location>
        <begin position="66"/>
        <end position="380"/>
    </location>
</feature>
<dbReference type="EMBL" id="CAJVQB010023380">
    <property type="protein sequence ID" value="CAG8801716.1"/>
    <property type="molecule type" value="Genomic_DNA"/>
</dbReference>
<dbReference type="PANTHER" id="PTHR47966">
    <property type="entry name" value="BETA-SITE APP-CLEAVING ENZYME, ISOFORM A-RELATED"/>
    <property type="match status" value="1"/>
</dbReference>
<evidence type="ECO:0000313" key="4">
    <source>
        <dbReference type="Proteomes" id="UP000789901"/>
    </source>
</evidence>
<feature type="domain" description="Peptidase A1" evidence="2">
    <location>
        <begin position="434"/>
        <end position="856"/>
    </location>
</feature>